<protein>
    <submittedName>
        <fullName evidence="2">Uncharacterized protein</fullName>
    </submittedName>
</protein>
<sequence>MAFPRKLKELCTPAFIYFVISMIGLIMLVLGNIGNSKHLSLGSFIAHVPDTTMVFIINLIYILFWTWILNLICRDGHSGIAWFLVLLPFIFLFIGLLMLLVYGKYSKNKYGWKMTYGKKY</sequence>
<reference evidence="2" key="1">
    <citation type="journal article" date="2020" name="Nature">
        <title>Giant virus diversity and host interactions through global metagenomics.</title>
        <authorList>
            <person name="Schulz F."/>
            <person name="Roux S."/>
            <person name="Paez-Espino D."/>
            <person name="Jungbluth S."/>
            <person name="Walsh D.A."/>
            <person name="Denef V.J."/>
            <person name="McMahon K.D."/>
            <person name="Konstantinidis K.T."/>
            <person name="Eloe-Fadrosh E.A."/>
            <person name="Kyrpides N.C."/>
            <person name="Woyke T."/>
        </authorList>
    </citation>
    <scope>NUCLEOTIDE SEQUENCE</scope>
    <source>
        <strain evidence="2">GVMAG-M-3300023184-178</strain>
    </source>
</reference>
<keyword evidence="1" id="KW-0812">Transmembrane</keyword>
<feature type="transmembrane region" description="Helical" evidence="1">
    <location>
        <begin position="80"/>
        <end position="102"/>
    </location>
</feature>
<proteinExistence type="predicted"/>
<keyword evidence="1" id="KW-1133">Transmembrane helix</keyword>
<accession>A0A6C0HYK3</accession>
<dbReference type="AlphaFoldDB" id="A0A6C0HYK3"/>
<evidence type="ECO:0000313" key="2">
    <source>
        <dbReference type="EMBL" id="QHT84923.1"/>
    </source>
</evidence>
<feature type="transmembrane region" description="Helical" evidence="1">
    <location>
        <begin position="53"/>
        <end position="73"/>
    </location>
</feature>
<feature type="transmembrane region" description="Helical" evidence="1">
    <location>
        <begin position="12"/>
        <end position="33"/>
    </location>
</feature>
<name>A0A6C0HYK3_9ZZZZ</name>
<evidence type="ECO:0000256" key="1">
    <source>
        <dbReference type="SAM" id="Phobius"/>
    </source>
</evidence>
<keyword evidence="1" id="KW-0472">Membrane</keyword>
<dbReference type="EMBL" id="MN740028">
    <property type="protein sequence ID" value="QHT84923.1"/>
    <property type="molecule type" value="Genomic_DNA"/>
</dbReference>
<organism evidence="2">
    <name type="scientific">viral metagenome</name>
    <dbReference type="NCBI Taxonomy" id="1070528"/>
    <lineage>
        <taxon>unclassified sequences</taxon>
        <taxon>metagenomes</taxon>
        <taxon>organismal metagenomes</taxon>
    </lineage>
</organism>